<proteinExistence type="inferred from homology"/>
<evidence type="ECO:0000259" key="2">
    <source>
        <dbReference type="PROSITE" id="PS50250"/>
    </source>
</evidence>
<dbReference type="Proteomes" id="UP000242474">
    <property type="component" value="Unassembled WGS sequence"/>
</dbReference>
<protein>
    <recommendedName>
        <fullName evidence="2">PCI domain-containing protein</fullName>
    </recommendedName>
</protein>
<dbReference type="PANTHER" id="PTHR15350:SF2">
    <property type="entry name" value="EUKARYOTIC TRANSLATION INITIATION FACTOR 3 SUBUNIT M"/>
    <property type="match status" value="1"/>
</dbReference>
<comment type="similarity">
    <text evidence="1">Belongs to the CSN7/EIF3M family. CSN7 subfamily.</text>
</comment>
<dbReference type="STRING" id="763665.A0A2G5B1L1"/>
<name>A0A2G5B1L1_COERN</name>
<dbReference type="OrthoDB" id="10267031at2759"/>
<organism evidence="3 4">
    <name type="scientific">Coemansia reversa (strain ATCC 12441 / NRRL 1564)</name>
    <dbReference type="NCBI Taxonomy" id="763665"/>
    <lineage>
        <taxon>Eukaryota</taxon>
        <taxon>Fungi</taxon>
        <taxon>Fungi incertae sedis</taxon>
        <taxon>Zoopagomycota</taxon>
        <taxon>Kickxellomycotina</taxon>
        <taxon>Kickxellomycetes</taxon>
        <taxon>Kickxellales</taxon>
        <taxon>Kickxellaceae</taxon>
        <taxon>Coemansia</taxon>
    </lineage>
</organism>
<dbReference type="EMBL" id="KZ303560">
    <property type="protein sequence ID" value="PIA12886.1"/>
    <property type="molecule type" value="Genomic_DNA"/>
</dbReference>
<reference evidence="3 4" key="1">
    <citation type="journal article" date="2015" name="Genome Biol. Evol.">
        <title>Phylogenomic analyses indicate that early fungi evolved digesting cell walls of algal ancestors of land plants.</title>
        <authorList>
            <person name="Chang Y."/>
            <person name="Wang S."/>
            <person name="Sekimoto S."/>
            <person name="Aerts A.L."/>
            <person name="Choi C."/>
            <person name="Clum A."/>
            <person name="LaButti K.M."/>
            <person name="Lindquist E.A."/>
            <person name="Yee Ngan C."/>
            <person name="Ohm R.A."/>
            <person name="Salamov A.A."/>
            <person name="Grigoriev I.V."/>
            <person name="Spatafora J.W."/>
            <person name="Berbee M.L."/>
        </authorList>
    </citation>
    <scope>NUCLEOTIDE SEQUENCE [LARGE SCALE GENOMIC DNA]</scope>
    <source>
        <strain evidence="3 4">NRRL 1564</strain>
    </source>
</reference>
<sequence>MTGTEVFFVDGAVGTQVEELARVLGEEKGVSDVEKYVQEISGRTDVTAAVVSESSGGVLAKLSEERIESAYNQLFAIAALESSGGVDNIAEVVAKDIAEHAENGVAGLRVLNSLYNVTKSGNARAAVFGGLAELAGRTQTAAALVAVVPRISAMVNEWGVKARKQGLVSLLALRKAFDEGQLSNEAYAVELAYLTASNLEEMDIEQIAQVAKSAIVRFANLSGVCDVDALAGLPTVQTLVKLEKLATAGGLLENMLGSDYEQWQKYSKENHEDLTALGVDLERAGDKMRLLTLASLAAERVGQPIEYTEIAKAIDVEEDDVELWVIDVVRSGLVQGKMHQGSRTLVPSRSTFRHFGTPQWQHLAQRLDEWRVALDSLLPVVRNAREIAQQQANNSSGQARVTIAE</sequence>
<dbReference type="PANTHER" id="PTHR15350">
    <property type="entry name" value="COP9 SIGNALOSOME COMPLEX SUBUNIT 7/DENDRITIC CELL PROTEIN GA17"/>
    <property type="match status" value="1"/>
</dbReference>
<dbReference type="PROSITE" id="PS50250">
    <property type="entry name" value="PCI"/>
    <property type="match status" value="1"/>
</dbReference>
<evidence type="ECO:0000313" key="4">
    <source>
        <dbReference type="Proteomes" id="UP000242474"/>
    </source>
</evidence>
<feature type="domain" description="PCI" evidence="2">
    <location>
        <begin position="185"/>
        <end position="352"/>
    </location>
</feature>
<dbReference type="InterPro" id="IPR000717">
    <property type="entry name" value="PCI_dom"/>
</dbReference>
<accession>A0A2G5B1L1</accession>
<dbReference type="Pfam" id="PF18005">
    <property type="entry name" value="eIF3m_C_helix"/>
    <property type="match status" value="1"/>
</dbReference>
<dbReference type="Pfam" id="PF01399">
    <property type="entry name" value="PCI"/>
    <property type="match status" value="1"/>
</dbReference>
<dbReference type="InterPro" id="IPR045237">
    <property type="entry name" value="COPS7/eIF3m"/>
</dbReference>
<evidence type="ECO:0000313" key="3">
    <source>
        <dbReference type="EMBL" id="PIA12886.1"/>
    </source>
</evidence>
<dbReference type="GO" id="GO:0002183">
    <property type="term" value="P:cytoplasmic translational initiation"/>
    <property type="evidence" value="ECO:0007669"/>
    <property type="project" value="TreeGrafter"/>
</dbReference>
<gene>
    <name evidence="3" type="ORF">COEREDRAFT_83851</name>
</gene>
<dbReference type="SMART" id="SM00088">
    <property type="entry name" value="PINT"/>
    <property type="match status" value="1"/>
</dbReference>
<evidence type="ECO:0000256" key="1">
    <source>
        <dbReference type="ARBA" id="ARBA00008482"/>
    </source>
</evidence>
<dbReference type="AlphaFoldDB" id="A0A2G5B1L1"/>
<keyword evidence="4" id="KW-1185">Reference proteome</keyword>
<dbReference type="InterPro" id="IPR040750">
    <property type="entry name" value="eIF3m_C_helix"/>
</dbReference>
<dbReference type="GO" id="GO:0005852">
    <property type="term" value="C:eukaryotic translation initiation factor 3 complex"/>
    <property type="evidence" value="ECO:0007669"/>
    <property type="project" value="TreeGrafter"/>
</dbReference>